<gene>
    <name evidence="2" type="ORF">PR002_g25228</name>
</gene>
<feature type="region of interest" description="Disordered" evidence="1">
    <location>
        <begin position="1"/>
        <end position="45"/>
    </location>
</feature>
<evidence type="ECO:0000313" key="3">
    <source>
        <dbReference type="Proteomes" id="UP000435112"/>
    </source>
</evidence>
<evidence type="ECO:0000256" key="1">
    <source>
        <dbReference type="SAM" id="MobiDB-lite"/>
    </source>
</evidence>
<dbReference type="AlphaFoldDB" id="A0A6A3I3R3"/>
<dbReference type="Proteomes" id="UP000435112">
    <property type="component" value="Unassembled WGS sequence"/>
</dbReference>
<proteinExistence type="predicted"/>
<organism evidence="2 3">
    <name type="scientific">Phytophthora rubi</name>
    <dbReference type="NCBI Taxonomy" id="129364"/>
    <lineage>
        <taxon>Eukaryota</taxon>
        <taxon>Sar</taxon>
        <taxon>Stramenopiles</taxon>
        <taxon>Oomycota</taxon>
        <taxon>Peronosporomycetes</taxon>
        <taxon>Peronosporales</taxon>
        <taxon>Peronosporaceae</taxon>
        <taxon>Phytophthora</taxon>
    </lineage>
</organism>
<evidence type="ECO:0000313" key="2">
    <source>
        <dbReference type="EMBL" id="KAE8976731.1"/>
    </source>
</evidence>
<accession>A0A6A3I3R3</accession>
<comment type="caution">
    <text evidence="2">The sequence shown here is derived from an EMBL/GenBank/DDBJ whole genome shotgun (WGS) entry which is preliminary data.</text>
</comment>
<dbReference type="EMBL" id="QXFU01003281">
    <property type="protein sequence ID" value="KAE8976731.1"/>
    <property type="molecule type" value="Genomic_DNA"/>
</dbReference>
<name>A0A6A3I3R3_9STRA</name>
<reference evidence="2 3" key="1">
    <citation type="submission" date="2018-09" db="EMBL/GenBank/DDBJ databases">
        <title>Genomic investigation of the strawberry pathogen Phytophthora fragariae indicates pathogenicity is determined by transcriptional variation in three key races.</title>
        <authorList>
            <person name="Adams T.M."/>
            <person name="Armitage A.D."/>
            <person name="Sobczyk M.K."/>
            <person name="Bates H.J."/>
            <person name="Dunwell J.M."/>
            <person name="Nellist C.F."/>
            <person name="Harrison R.J."/>
        </authorList>
    </citation>
    <scope>NUCLEOTIDE SEQUENCE [LARGE SCALE GENOMIC DNA]</scope>
    <source>
        <strain evidence="2 3">SCRP324</strain>
    </source>
</reference>
<protein>
    <submittedName>
        <fullName evidence="2">Uncharacterized protein</fullName>
    </submittedName>
</protein>
<sequence length="114" mass="12621">MLTELSTLVADHTPIAEDKQLAAETQQQDKGASASPESLHDHGKKCIHHNSRTVANARAGKALELVSELVSTQKASMESFQSALTALQAEETSLCRLKLELKEREIQQRDKERQ</sequence>